<keyword evidence="3" id="KW-1185">Reference proteome</keyword>
<keyword evidence="1" id="KW-0472">Membrane</keyword>
<comment type="caution">
    <text evidence="2">The sequence shown here is derived from an EMBL/GenBank/DDBJ whole genome shotgun (WGS) entry which is preliminary data.</text>
</comment>
<keyword evidence="1" id="KW-0812">Transmembrane</keyword>
<feature type="transmembrane region" description="Helical" evidence="1">
    <location>
        <begin position="6"/>
        <end position="24"/>
    </location>
</feature>
<dbReference type="Proteomes" id="UP001500454">
    <property type="component" value="Unassembled WGS sequence"/>
</dbReference>
<keyword evidence="1" id="KW-1133">Transmembrane helix</keyword>
<evidence type="ECO:0000313" key="2">
    <source>
        <dbReference type="EMBL" id="GAA4378945.1"/>
    </source>
</evidence>
<sequence length="592" mass="64469">MPAASLLFYATLTLCLLLGVLLIWQAWRRPDRRRRVARAVAGIVASVALWFSVFPPHRSVEMVSEQTGILITPGTPADTLRYWQKRLGRVPVLRYTPNQFSPDSNAVTHPGLIGPRYPHLRQLYVLGQGIPATDAASVDARLQLVARPQWPAAGFRSANWRPSLALGEELRVEGRFAASVGKSVKLYLRAAGVTQDSVALTTGNGAFRLRGIPRAVGPQLLRLEAYRDGRLLAAEPVPVTVEPTRTLQVLILGGGPSFELNLLKNRLATRGHGVAQRLSISRNLRQTDFLNINTRPLATLTPAALARFDVLIADDTAWGTLTAAETRAVTQAAAQGLGLVALPGPSALPRTLPQRAAFQILPRSAQQVAQTTPVRWEGGSAMARLPATLKGLELETLVRATGGATVAAAYRGGYGTMVVATPSDTYRWLLAGQNTAYDSYWARLLTAAARPVEPASEWQAHLWSRPHQPMRLNHFGAGAGVQIREPDARVTSVGLRQLPLRSFQAEATFWPRQPGWHAVGNPTEGFVPFYVFDTAAWIGPEISLRAQALGSRPPYTTGNAPETAQMQTLIPSGWFFALFLLAAGFMWLEEKL</sequence>
<reference evidence="3" key="1">
    <citation type="journal article" date="2019" name="Int. J. Syst. Evol. Microbiol.">
        <title>The Global Catalogue of Microorganisms (GCM) 10K type strain sequencing project: providing services to taxonomists for standard genome sequencing and annotation.</title>
        <authorList>
            <consortium name="The Broad Institute Genomics Platform"/>
            <consortium name="The Broad Institute Genome Sequencing Center for Infectious Disease"/>
            <person name="Wu L."/>
            <person name="Ma J."/>
        </authorList>
    </citation>
    <scope>NUCLEOTIDE SEQUENCE [LARGE SCALE GENOMIC DNA]</scope>
    <source>
        <strain evidence="3">JCM 17924</strain>
    </source>
</reference>
<gene>
    <name evidence="2" type="ORF">GCM10023186_15970</name>
</gene>
<feature type="transmembrane region" description="Helical" evidence="1">
    <location>
        <begin position="36"/>
        <end position="54"/>
    </location>
</feature>
<dbReference type="RefSeq" id="WP_345222918.1">
    <property type="nucleotide sequence ID" value="NZ_BAABHA010000002.1"/>
</dbReference>
<name>A0ABP8IY70_9BACT</name>
<dbReference type="InterPro" id="IPR029062">
    <property type="entry name" value="Class_I_gatase-like"/>
</dbReference>
<organism evidence="2 3">
    <name type="scientific">Hymenobacter koreensis</name>
    <dbReference type="NCBI Taxonomy" id="1084523"/>
    <lineage>
        <taxon>Bacteria</taxon>
        <taxon>Pseudomonadati</taxon>
        <taxon>Bacteroidota</taxon>
        <taxon>Cytophagia</taxon>
        <taxon>Cytophagales</taxon>
        <taxon>Hymenobacteraceae</taxon>
        <taxon>Hymenobacter</taxon>
    </lineage>
</organism>
<evidence type="ECO:0008006" key="4">
    <source>
        <dbReference type="Google" id="ProtNLM"/>
    </source>
</evidence>
<evidence type="ECO:0000256" key="1">
    <source>
        <dbReference type="SAM" id="Phobius"/>
    </source>
</evidence>
<dbReference type="EMBL" id="BAABHA010000002">
    <property type="protein sequence ID" value="GAA4378945.1"/>
    <property type="molecule type" value="Genomic_DNA"/>
</dbReference>
<evidence type="ECO:0000313" key="3">
    <source>
        <dbReference type="Proteomes" id="UP001500454"/>
    </source>
</evidence>
<accession>A0ABP8IY70</accession>
<dbReference type="Gene3D" id="3.40.50.880">
    <property type="match status" value="1"/>
</dbReference>
<protein>
    <recommendedName>
        <fullName evidence="4">Carboxypeptidase regulatory-like domain-containing protein</fullName>
    </recommendedName>
</protein>
<proteinExistence type="predicted"/>
<feature type="transmembrane region" description="Helical" evidence="1">
    <location>
        <begin position="569"/>
        <end position="588"/>
    </location>
</feature>
<dbReference type="SUPFAM" id="SSF52317">
    <property type="entry name" value="Class I glutamine amidotransferase-like"/>
    <property type="match status" value="1"/>
</dbReference>